<evidence type="ECO:0000256" key="4">
    <source>
        <dbReference type="ARBA" id="ARBA00022837"/>
    </source>
</evidence>
<reference evidence="8" key="1">
    <citation type="submission" date="2009-08" db="EMBL/GenBank/DDBJ databases">
        <title>Annotation of Salpingoeca rosetta.</title>
        <authorList>
            <consortium name="The Broad Institute Genome Sequencing Platform"/>
            <person name="Russ C."/>
            <person name="Cuomo C."/>
            <person name="Burger G."/>
            <person name="Gray M.W."/>
            <person name="Holland P.W.H."/>
            <person name="King N."/>
            <person name="Lang F.B.F."/>
            <person name="Roger A.J."/>
            <person name="Ruiz-Trillo I."/>
            <person name="Young S.K."/>
            <person name="Zeng Q."/>
            <person name="Gargeya S."/>
            <person name="Alvarado L."/>
            <person name="Berlin A."/>
            <person name="Chapman S.B."/>
            <person name="Chen Z."/>
            <person name="Freedman E."/>
            <person name="Gellesch M."/>
            <person name="Goldberg J."/>
            <person name="Griggs A."/>
            <person name="Gujja S."/>
            <person name="Heilman E."/>
            <person name="Heiman D."/>
            <person name="Howarth C."/>
            <person name="Mehta T."/>
            <person name="Neiman D."/>
            <person name="Pearson M."/>
            <person name="Roberts A."/>
            <person name="Saif S."/>
            <person name="Shea T."/>
            <person name="Shenoy N."/>
            <person name="Sisk P."/>
            <person name="Stolte C."/>
            <person name="Sykes S."/>
            <person name="White J."/>
            <person name="Yandava C."/>
            <person name="Haas B."/>
            <person name="Nusbaum C."/>
            <person name="Birren B."/>
        </authorList>
    </citation>
    <scope>NUCLEOTIDE SEQUENCE [LARGE SCALE GENOMIC DNA]</scope>
    <source>
        <strain evidence="8">ATCC 50818</strain>
    </source>
</reference>
<dbReference type="PANTHER" id="PTHR10342">
    <property type="entry name" value="ARYLSULFATASE"/>
    <property type="match status" value="1"/>
</dbReference>
<dbReference type="GeneID" id="16071595"/>
<evidence type="ECO:0000313" key="8">
    <source>
        <dbReference type="EMBL" id="EGD76661.1"/>
    </source>
</evidence>
<dbReference type="InParanoid" id="F2UHR2"/>
<evidence type="ECO:0000313" key="9">
    <source>
        <dbReference type="Proteomes" id="UP000007799"/>
    </source>
</evidence>
<evidence type="ECO:0000256" key="1">
    <source>
        <dbReference type="ARBA" id="ARBA00008779"/>
    </source>
</evidence>
<evidence type="ECO:0000256" key="3">
    <source>
        <dbReference type="ARBA" id="ARBA00022801"/>
    </source>
</evidence>
<dbReference type="Pfam" id="PF00884">
    <property type="entry name" value="Sulfatase"/>
    <property type="match status" value="1"/>
</dbReference>
<dbReference type="Gene3D" id="3.30.1120.10">
    <property type="match status" value="1"/>
</dbReference>
<dbReference type="KEGG" id="sre:PTSG_08011"/>
<dbReference type="Gene3D" id="3.40.720.10">
    <property type="entry name" value="Alkaline Phosphatase, subunit A"/>
    <property type="match status" value="1"/>
</dbReference>
<keyword evidence="9" id="KW-1185">Reference proteome</keyword>
<evidence type="ECO:0000256" key="6">
    <source>
        <dbReference type="SAM" id="MobiDB-lite"/>
    </source>
</evidence>
<dbReference type="STRING" id="946362.F2UHR2"/>
<dbReference type="OMA" id="TAYAHIV"/>
<evidence type="ECO:0000256" key="5">
    <source>
        <dbReference type="ARBA" id="ARBA00023180"/>
    </source>
</evidence>
<evidence type="ECO:0000256" key="2">
    <source>
        <dbReference type="ARBA" id="ARBA00022723"/>
    </source>
</evidence>
<keyword evidence="4" id="KW-0106">Calcium</keyword>
<accession>F2UHR2</accession>
<keyword evidence="2" id="KW-0479">Metal-binding</keyword>
<proteinExistence type="inferred from homology"/>
<dbReference type="GO" id="GO:0008484">
    <property type="term" value="F:sulfuric ester hydrolase activity"/>
    <property type="evidence" value="ECO:0007669"/>
    <property type="project" value="InterPro"/>
</dbReference>
<dbReference type="PANTHER" id="PTHR10342:SF274">
    <property type="entry name" value="ARYLSULFATASE B"/>
    <property type="match status" value="1"/>
</dbReference>
<evidence type="ECO:0000259" key="7">
    <source>
        <dbReference type="Pfam" id="PF00884"/>
    </source>
</evidence>
<sequence length="511" mass="57309">MGKDMQQQVSAHRPHILFVVVDDHGWNDCGFAGTRVKTPTIDTLRSEGIALNQHYVQKVCSPTRAALMTGRYPHRYGLQFPFCGGAAMALNSNETLLPQYMKSAGYTTRAVGKWHLGFTEWQFTPTFRGFDSFYGFYSCAEDYFFHGLGFKNSSGAHVKSLDFHDDARPSCGADCSKAAFEAVGTDWQHYSTTLFAGRIVDIVDGHDPSQPLFLYFASQDTHNPGEVPQCYKDRYNTTVPDQVRRKLAAKLTTVDSALANITEAYKRNGMYDNLLIVYTADNGGPITVQSGPNKGKQEDSIGSSNYPLRGGKHNAYEGGVRSTAFLSGPALKTLARLVRKYQYKLHIGDCGQFHRPGDWSNPTPWTNVTASKPSTYSGYPYQLFDVMKDPNERHDLINDTAYAHIVDELKAIYERERAVAHYPETRGPPGKPVYIQDPNPLSSSMPVWLPWLNGSEVQFQGPAVDVAVFDIDHDGTVFPRDIVVNELHTFQDAEHFPQQQEQQQQQLRQRP</sequence>
<comment type="similarity">
    <text evidence="1">Belongs to the sulfatase family.</text>
</comment>
<dbReference type="Proteomes" id="UP000007799">
    <property type="component" value="Unassembled WGS sequence"/>
</dbReference>
<protein>
    <recommendedName>
        <fullName evidence="7">Sulfatase N-terminal domain-containing protein</fullName>
    </recommendedName>
</protein>
<organism evidence="9">
    <name type="scientific">Salpingoeca rosetta (strain ATCC 50818 / BSB-021)</name>
    <dbReference type="NCBI Taxonomy" id="946362"/>
    <lineage>
        <taxon>Eukaryota</taxon>
        <taxon>Choanoflagellata</taxon>
        <taxon>Craspedida</taxon>
        <taxon>Salpingoecidae</taxon>
        <taxon>Salpingoeca</taxon>
    </lineage>
</organism>
<dbReference type="AlphaFoldDB" id="F2UHR2"/>
<feature type="region of interest" description="Disordered" evidence="6">
    <location>
        <begin position="289"/>
        <end position="309"/>
    </location>
</feature>
<keyword evidence="3" id="KW-0378">Hydrolase</keyword>
<feature type="domain" description="Sulfatase N-terminal" evidence="7">
    <location>
        <begin position="14"/>
        <end position="330"/>
    </location>
</feature>
<dbReference type="InterPro" id="IPR000917">
    <property type="entry name" value="Sulfatase_N"/>
</dbReference>
<name>F2UHR2_SALR5</name>
<dbReference type="EMBL" id="GL832975">
    <property type="protein sequence ID" value="EGD76661.1"/>
    <property type="molecule type" value="Genomic_DNA"/>
</dbReference>
<dbReference type="GO" id="GO:0046872">
    <property type="term" value="F:metal ion binding"/>
    <property type="evidence" value="ECO:0007669"/>
    <property type="project" value="UniProtKB-KW"/>
</dbReference>
<dbReference type="InterPro" id="IPR017850">
    <property type="entry name" value="Alkaline_phosphatase_core_sf"/>
</dbReference>
<dbReference type="InterPro" id="IPR024607">
    <property type="entry name" value="Sulfatase_CS"/>
</dbReference>
<dbReference type="OrthoDB" id="103349at2759"/>
<dbReference type="CDD" id="cd16029">
    <property type="entry name" value="4-S"/>
    <property type="match status" value="1"/>
</dbReference>
<dbReference type="eggNOG" id="KOG3867">
    <property type="taxonomic scope" value="Eukaryota"/>
</dbReference>
<keyword evidence="5" id="KW-0325">Glycoprotein</keyword>
<dbReference type="PROSITE" id="PS00149">
    <property type="entry name" value="SULFATASE_2"/>
    <property type="match status" value="1"/>
</dbReference>
<dbReference type="SUPFAM" id="SSF53649">
    <property type="entry name" value="Alkaline phosphatase-like"/>
    <property type="match status" value="1"/>
</dbReference>
<dbReference type="InterPro" id="IPR047115">
    <property type="entry name" value="ARSB"/>
</dbReference>
<gene>
    <name evidence="8" type="ORF">PTSG_08011</name>
</gene>
<dbReference type="RefSeq" id="XP_004991033.1">
    <property type="nucleotide sequence ID" value="XM_004990976.1"/>
</dbReference>